<feature type="transmembrane region" description="Helical" evidence="11">
    <location>
        <begin position="99"/>
        <end position="121"/>
    </location>
</feature>
<feature type="compositionally biased region" description="Polar residues" evidence="10">
    <location>
        <begin position="433"/>
        <end position="442"/>
    </location>
</feature>
<evidence type="ECO:0000256" key="10">
    <source>
        <dbReference type="SAM" id="MobiDB-lite"/>
    </source>
</evidence>
<comment type="subcellular location">
    <subcellularLocation>
        <location evidence="1">Membrane</location>
        <topology evidence="1">Multi-pass membrane protein</topology>
    </subcellularLocation>
</comment>
<feature type="transmembrane region" description="Helical" evidence="11">
    <location>
        <begin position="239"/>
        <end position="260"/>
    </location>
</feature>
<feature type="compositionally biased region" description="Pro residues" evidence="10">
    <location>
        <begin position="517"/>
        <end position="533"/>
    </location>
</feature>
<feature type="compositionally biased region" description="Polar residues" evidence="10">
    <location>
        <begin position="405"/>
        <end position="414"/>
    </location>
</feature>
<keyword evidence="7 11" id="KW-0472">Membrane</keyword>
<dbReference type="InterPro" id="IPR001499">
    <property type="entry name" value="GPCR_STE3"/>
</dbReference>
<protein>
    <submittedName>
        <fullName evidence="12">WGS project CABT00000000 data, contig 2.23</fullName>
    </submittedName>
</protein>
<dbReference type="OMA" id="NACMHES"/>
<feature type="transmembrane region" description="Helical" evidence="11">
    <location>
        <begin position="182"/>
        <end position="208"/>
    </location>
</feature>
<evidence type="ECO:0000256" key="8">
    <source>
        <dbReference type="ARBA" id="ARBA00023170"/>
    </source>
</evidence>
<dbReference type="GeneID" id="10808118"/>
<feature type="compositionally biased region" description="Polar residues" evidence="10">
    <location>
        <begin position="656"/>
        <end position="671"/>
    </location>
</feature>
<feature type="region of interest" description="Disordered" evidence="10">
    <location>
        <begin position="507"/>
        <end position="717"/>
    </location>
</feature>
<dbReference type="OrthoDB" id="2874149at2759"/>
<dbReference type="PANTHER" id="PTHR28097">
    <property type="entry name" value="PHEROMONE A FACTOR RECEPTOR"/>
    <property type="match status" value="1"/>
</dbReference>
<feature type="compositionally biased region" description="Polar residues" evidence="10">
    <location>
        <begin position="620"/>
        <end position="640"/>
    </location>
</feature>
<dbReference type="Proteomes" id="UP000001881">
    <property type="component" value="Unassembled WGS sequence"/>
</dbReference>
<dbReference type="Pfam" id="PF02076">
    <property type="entry name" value="STE3"/>
    <property type="match status" value="1"/>
</dbReference>
<keyword evidence="8" id="KW-0675">Receptor</keyword>
<feature type="transmembrane region" description="Helical" evidence="11">
    <location>
        <begin position="29"/>
        <end position="51"/>
    </location>
</feature>
<organism evidence="12 13">
    <name type="scientific">Sordaria macrospora (strain ATCC MYA-333 / DSM 997 / K(L3346) / K-hell)</name>
    <dbReference type="NCBI Taxonomy" id="771870"/>
    <lineage>
        <taxon>Eukaryota</taxon>
        <taxon>Fungi</taxon>
        <taxon>Dikarya</taxon>
        <taxon>Ascomycota</taxon>
        <taxon>Pezizomycotina</taxon>
        <taxon>Sordariomycetes</taxon>
        <taxon>Sordariomycetidae</taxon>
        <taxon>Sordariales</taxon>
        <taxon>Sordariaceae</taxon>
        <taxon>Sordaria</taxon>
    </lineage>
</organism>
<keyword evidence="4 11" id="KW-0812">Transmembrane</keyword>
<comment type="caution">
    <text evidence="12">The sequence shown here is derived from an EMBL/GenBank/DDBJ whole genome shotgun (WGS) entry which is preliminary data.</text>
</comment>
<dbReference type="VEuPathDB" id="FungiDB:SMAC_02283"/>
<feature type="compositionally biased region" description="Polar residues" evidence="10">
    <location>
        <begin position="593"/>
        <end position="604"/>
    </location>
</feature>
<dbReference type="RefSeq" id="XP_003350570.1">
    <property type="nucleotide sequence ID" value="XM_003350522.1"/>
</dbReference>
<dbReference type="GO" id="GO:0000750">
    <property type="term" value="P:pheromone-dependent signal transduction involved in conjugation with cellular fusion"/>
    <property type="evidence" value="ECO:0007669"/>
    <property type="project" value="TreeGrafter"/>
</dbReference>
<name>F7W360_SORMK</name>
<feature type="compositionally biased region" description="Basic and acidic residues" evidence="10">
    <location>
        <begin position="605"/>
        <end position="616"/>
    </location>
</feature>
<evidence type="ECO:0000256" key="2">
    <source>
        <dbReference type="ARBA" id="ARBA00011085"/>
    </source>
</evidence>
<dbReference type="PANTHER" id="PTHR28097:SF1">
    <property type="entry name" value="PHEROMONE A FACTOR RECEPTOR"/>
    <property type="match status" value="1"/>
</dbReference>
<feature type="compositionally biased region" description="Basic and acidic residues" evidence="10">
    <location>
        <begin position="701"/>
        <end position="717"/>
    </location>
</feature>
<dbReference type="KEGG" id="smp:10808118"/>
<keyword evidence="6" id="KW-0297">G-protein coupled receptor</keyword>
<gene>
    <name evidence="12" type="ORF">SMAC_02283</name>
</gene>
<keyword evidence="13" id="KW-1185">Reference proteome</keyword>
<keyword evidence="9" id="KW-0807">Transducer</keyword>
<feature type="transmembrane region" description="Helical" evidence="11">
    <location>
        <begin position="58"/>
        <end position="79"/>
    </location>
</feature>
<evidence type="ECO:0000256" key="5">
    <source>
        <dbReference type="ARBA" id="ARBA00022989"/>
    </source>
</evidence>
<dbReference type="STRING" id="771870.F7W360"/>
<evidence type="ECO:0000313" key="12">
    <source>
        <dbReference type="EMBL" id="CCC12062.1"/>
    </source>
</evidence>
<feature type="transmembrane region" description="Helical" evidence="11">
    <location>
        <begin position="142"/>
        <end position="162"/>
    </location>
</feature>
<comment type="similarity">
    <text evidence="2">Belongs to the G-protein coupled receptor 4 family.</text>
</comment>
<evidence type="ECO:0000256" key="9">
    <source>
        <dbReference type="ARBA" id="ARBA00023224"/>
    </source>
</evidence>
<feature type="region of interest" description="Disordered" evidence="10">
    <location>
        <begin position="391"/>
        <end position="449"/>
    </location>
</feature>
<evidence type="ECO:0000256" key="3">
    <source>
        <dbReference type="ARBA" id="ARBA00022507"/>
    </source>
</evidence>
<dbReference type="HOGENOM" id="CLU_412178_0_0_1"/>
<evidence type="ECO:0000256" key="6">
    <source>
        <dbReference type="ARBA" id="ARBA00023040"/>
    </source>
</evidence>
<evidence type="ECO:0000256" key="11">
    <source>
        <dbReference type="SAM" id="Phobius"/>
    </source>
</evidence>
<evidence type="ECO:0000256" key="1">
    <source>
        <dbReference type="ARBA" id="ARBA00004141"/>
    </source>
</evidence>
<evidence type="ECO:0000256" key="7">
    <source>
        <dbReference type="ARBA" id="ARBA00023136"/>
    </source>
</evidence>
<proteinExistence type="inferred from homology"/>
<evidence type="ECO:0000256" key="4">
    <source>
        <dbReference type="ARBA" id="ARBA00022692"/>
    </source>
</evidence>
<dbReference type="GO" id="GO:0005886">
    <property type="term" value="C:plasma membrane"/>
    <property type="evidence" value="ECO:0007669"/>
    <property type="project" value="TreeGrafter"/>
</dbReference>
<keyword evidence="5 11" id="KW-1133">Transmembrane helix</keyword>
<accession>F7W360</accession>
<keyword evidence="3" id="KW-0589">Pheromone response</keyword>
<dbReference type="eggNOG" id="ENOG502S44N">
    <property type="taxonomic scope" value="Eukaryota"/>
</dbReference>
<dbReference type="AlphaFoldDB" id="F7W360"/>
<reference evidence="12 13" key="1">
    <citation type="journal article" date="2010" name="PLoS Genet.">
        <title>De novo assembly of a 40 Mb eukaryotic genome from short sequence reads: Sordaria macrospora, a model organism for fungal morphogenesis.</title>
        <authorList>
            <person name="Nowrousian M."/>
            <person name="Stajich J."/>
            <person name="Chu M."/>
            <person name="Engh I."/>
            <person name="Espagne E."/>
            <person name="Halliday K."/>
            <person name="Kamerewerd J."/>
            <person name="Kempken F."/>
            <person name="Knab B."/>
            <person name="Kuo H.C."/>
            <person name="Osiewacz H.D."/>
            <person name="Poeggeler S."/>
            <person name="Read N."/>
            <person name="Seiler S."/>
            <person name="Smith K."/>
            <person name="Zickler D."/>
            <person name="Kueck U."/>
            <person name="Freitag M."/>
        </authorList>
    </citation>
    <scope>NUCLEOTIDE SEQUENCE [LARGE SCALE GENOMIC DNA]</scope>
    <source>
        <strain evidence="13">ATCC MYA-333 / DSM 997 / K(L3346) / K-hell</strain>
        <tissue evidence="12">Mycelium</tissue>
    </source>
</reference>
<dbReference type="InParanoid" id="F7W360"/>
<evidence type="ECO:0000313" key="13">
    <source>
        <dbReference type="Proteomes" id="UP000001881"/>
    </source>
</evidence>
<dbReference type="GO" id="GO:0004932">
    <property type="term" value="F:mating-type factor pheromone receptor activity"/>
    <property type="evidence" value="ECO:0007669"/>
    <property type="project" value="InterPro"/>
</dbReference>
<sequence>MNNTFYTTGPQERNGPPPPYTDIGLQVNLFFRVFLGLLGILIPLVPAKLLWTNGEFGATVHCLSTVALNFFYVVNSLIWRDNNVKKWYAGYGWCDFHTYIFFAVETISHTTLFDIMLGLANKIGNPRVTSLSPKEKKRKDRISALIIFGNPVVQVLLTYFVILQRYNVSTLAGCNPVFDPNGVFLVFFILPSPIFTVGAAGLAGVCFYKYRQLEKLTREAIPSNDSIRTARQKRLRRKLYFLTLSILVLVVPLVCVFFAFNIAQGWPWSLPFDLDRIHAHINFVSFTTTEKMQVTEVLTNYIPVVNAVAICITFGTTVEAYNQYRLVLVFLGFGKIWPKLYQEYDPDDSEPPSELSTQTSSKSWWSSMTKNSKRGTVASVHDTSILPITENIPLTTRLNPAPTGGESSHTNPSSPYDELRKEFPDLWPPQSSPPAQLNNNNPWPDLSDDLTPPARNPWYLRPNAFHVPIKLPMPLSPIYIPSLHADQDNKTEGKQKRASFNRLSAGYTALSGSSTPHLPPSNSPNCPLPPLPTPTGVSSRHPPQEERHRSSRKKQKKKESDTQDSTANGGVSTVPPLKSAAPWSPFASDHKNTTLGVDTRVWSSQKEKNNKEDHYPGAHTQDSAVIHQTISHSSRSTGPQLSPPPPYSVAMGEASFASTTSHSQPEQQQIGTALGHPLGHAPPRGRVMVRVETEIESSSEVIDRRERDDSDQLGEKA</sequence>
<dbReference type="EMBL" id="CABT02000023">
    <property type="protein sequence ID" value="CCC12062.1"/>
    <property type="molecule type" value="Genomic_DNA"/>
</dbReference>